<evidence type="ECO:0000256" key="1">
    <source>
        <dbReference type="SAM" id="MobiDB-lite"/>
    </source>
</evidence>
<feature type="compositionally biased region" description="Basic residues" evidence="1">
    <location>
        <begin position="167"/>
        <end position="176"/>
    </location>
</feature>
<evidence type="ECO:0000313" key="3">
    <source>
        <dbReference type="Proteomes" id="UP001633002"/>
    </source>
</evidence>
<name>A0ABD3I3U4_9MARC</name>
<dbReference type="Proteomes" id="UP001633002">
    <property type="component" value="Unassembled WGS sequence"/>
</dbReference>
<evidence type="ECO:0000313" key="2">
    <source>
        <dbReference type="EMBL" id="KAL3697184.1"/>
    </source>
</evidence>
<protein>
    <submittedName>
        <fullName evidence="2">Uncharacterized protein</fullName>
    </submittedName>
</protein>
<sequence>MGRKSYKEVISLVCCSDATFNEFEHFVVAWQRGDIPDVYGALGKPQGERDVGEVLRDFSQLSVNRFRPVNGLPDEDLKLVWTQLAQGSVWVSRLAKYQGLEDIVALKEYCMALKGKDKLGKSILVDSYTIPEPWLGEMLKYLLEKHEKEVVTEDVSSSDGDDEDSSKKKKKPKKKSTSVDVLPSQIKTQLHKFHCAKHGVEIPQRLQPLEVLHIKDITQYQLTLDEKHDCKLVFLDLTHPDLVNWEKQEFSCFLGIVKELTSSEGFAIVAVMDFGKPLVSFSTALKEMKDVRVLMECGCYEGPRLQRKIEIPSPCWQLVYVYVSFGPEDYKPSLYHQPALHPTSSEYETKKGLEDMVPEKGEGAEALNVKNKKVPFLDFFSGGIFAKEALLCGRDVIYFANSEQESIFLKEYGKALERYSDRVRSWYKRYKSLKDSNDQGSLVEAVKQVNTGEHEEDGPLVLVLHHSRSVGSSHFEENPHVPLLPEQSVEAAVPVPPCKTLDINEDNPVLEDQIPNLPVLATDHEDVGISSVQQDVQAGINASGLLAPIETPIFWVPDLNQVPNPLVKASDLLPKKLLILDVEGLLVYA</sequence>
<reference evidence="2 3" key="1">
    <citation type="submission" date="2024-09" db="EMBL/GenBank/DDBJ databases">
        <title>Chromosome-scale assembly of Riccia sorocarpa.</title>
        <authorList>
            <person name="Paukszto L."/>
        </authorList>
    </citation>
    <scope>NUCLEOTIDE SEQUENCE [LARGE SCALE GENOMIC DNA]</scope>
    <source>
        <strain evidence="2">LP-2024</strain>
        <tissue evidence="2">Aerial parts of the thallus</tissue>
    </source>
</reference>
<feature type="region of interest" description="Disordered" evidence="1">
    <location>
        <begin position="152"/>
        <end position="179"/>
    </location>
</feature>
<proteinExistence type="predicted"/>
<accession>A0ABD3I3U4</accession>
<gene>
    <name evidence="2" type="ORF">R1sor_011260</name>
</gene>
<comment type="caution">
    <text evidence="2">The sequence shown here is derived from an EMBL/GenBank/DDBJ whole genome shotgun (WGS) entry which is preliminary data.</text>
</comment>
<organism evidence="2 3">
    <name type="scientific">Riccia sorocarpa</name>
    <dbReference type="NCBI Taxonomy" id="122646"/>
    <lineage>
        <taxon>Eukaryota</taxon>
        <taxon>Viridiplantae</taxon>
        <taxon>Streptophyta</taxon>
        <taxon>Embryophyta</taxon>
        <taxon>Marchantiophyta</taxon>
        <taxon>Marchantiopsida</taxon>
        <taxon>Marchantiidae</taxon>
        <taxon>Marchantiales</taxon>
        <taxon>Ricciaceae</taxon>
        <taxon>Riccia</taxon>
    </lineage>
</organism>
<dbReference type="EMBL" id="JBJQOH010000002">
    <property type="protein sequence ID" value="KAL3697184.1"/>
    <property type="molecule type" value="Genomic_DNA"/>
</dbReference>
<keyword evidence="3" id="KW-1185">Reference proteome</keyword>
<dbReference type="AlphaFoldDB" id="A0ABD3I3U4"/>